<feature type="transmembrane region" description="Helical" evidence="2">
    <location>
        <begin position="86"/>
        <end position="105"/>
    </location>
</feature>
<dbReference type="AlphaFoldDB" id="A0A402BIA5"/>
<dbReference type="RefSeq" id="WP_126631136.1">
    <property type="nucleotide sequence ID" value="NZ_BIFT01000002.1"/>
</dbReference>
<protein>
    <submittedName>
        <fullName evidence="3">Uncharacterized protein</fullName>
    </submittedName>
</protein>
<gene>
    <name evidence="3" type="ORF">KDA_66220</name>
</gene>
<evidence type="ECO:0000313" key="3">
    <source>
        <dbReference type="EMBL" id="GCE31138.1"/>
    </source>
</evidence>
<keyword evidence="2" id="KW-0812">Transmembrane</keyword>
<keyword evidence="2" id="KW-1133">Transmembrane helix</keyword>
<comment type="caution">
    <text evidence="3">The sequence shown here is derived from an EMBL/GenBank/DDBJ whole genome shotgun (WGS) entry which is preliminary data.</text>
</comment>
<feature type="region of interest" description="Disordered" evidence="1">
    <location>
        <begin position="1"/>
        <end position="24"/>
    </location>
</feature>
<feature type="transmembrane region" description="Helical" evidence="2">
    <location>
        <begin position="60"/>
        <end position="80"/>
    </location>
</feature>
<feature type="transmembrane region" description="Helical" evidence="2">
    <location>
        <begin position="171"/>
        <end position="192"/>
    </location>
</feature>
<accession>A0A402BIA5</accession>
<keyword evidence="2" id="KW-0472">Membrane</keyword>
<sequence>MALEQDKQPLSEKEDNSTQSVIQQNTDMDQPSIVAMMTTEHYNLQSGRAMTISESNGRSGLFLSTVSTALVALAFIAQISKLGTEFYVFALILLPSLFFIGLVTFERTVQVAIADITYARGINRIRHFYIEVAPQIADYFVQPYYDDETSVYGSEGATASWWPIFLTTSGMIAVIDSVIGGTLIGLLAYRFLALSLPISSLFGLFAFIALLILFLRYQWTRWGNAQRQLKTLFPRPKQ</sequence>
<organism evidence="3 4">
    <name type="scientific">Dictyobacter alpinus</name>
    <dbReference type="NCBI Taxonomy" id="2014873"/>
    <lineage>
        <taxon>Bacteria</taxon>
        <taxon>Bacillati</taxon>
        <taxon>Chloroflexota</taxon>
        <taxon>Ktedonobacteria</taxon>
        <taxon>Ktedonobacterales</taxon>
        <taxon>Dictyobacteraceae</taxon>
        <taxon>Dictyobacter</taxon>
    </lineage>
</organism>
<proteinExistence type="predicted"/>
<evidence type="ECO:0000256" key="2">
    <source>
        <dbReference type="SAM" id="Phobius"/>
    </source>
</evidence>
<feature type="transmembrane region" description="Helical" evidence="2">
    <location>
        <begin position="198"/>
        <end position="217"/>
    </location>
</feature>
<evidence type="ECO:0000256" key="1">
    <source>
        <dbReference type="SAM" id="MobiDB-lite"/>
    </source>
</evidence>
<dbReference type="Proteomes" id="UP000287171">
    <property type="component" value="Unassembled WGS sequence"/>
</dbReference>
<evidence type="ECO:0000313" key="4">
    <source>
        <dbReference type="Proteomes" id="UP000287171"/>
    </source>
</evidence>
<dbReference type="OrthoDB" id="165132at2"/>
<dbReference type="EMBL" id="BIFT01000002">
    <property type="protein sequence ID" value="GCE31138.1"/>
    <property type="molecule type" value="Genomic_DNA"/>
</dbReference>
<name>A0A402BIA5_9CHLR</name>
<feature type="compositionally biased region" description="Basic and acidic residues" evidence="1">
    <location>
        <begin position="1"/>
        <end position="16"/>
    </location>
</feature>
<reference evidence="4" key="1">
    <citation type="submission" date="2018-12" db="EMBL/GenBank/DDBJ databases">
        <title>Tengunoibacter tsumagoiensis gen. nov., sp. nov., Dictyobacter kobayashii sp. nov., D. alpinus sp. nov., and D. joshuensis sp. nov. and description of Dictyobacteraceae fam. nov. within the order Ktedonobacterales isolated from Tengu-no-mugimeshi.</title>
        <authorList>
            <person name="Wang C.M."/>
            <person name="Zheng Y."/>
            <person name="Sakai Y."/>
            <person name="Toyoda A."/>
            <person name="Minakuchi Y."/>
            <person name="Abe K."/>
            <person name="Yokota A."/>
            <person name="Yabe S."/>
        </authorList>
    </citation>
    <scope>NUCLEOTIDE SEQUENCE [LARGE SCALE GENOMIC DNA]</scope>
    <source>
        <strain evidence="4">Uno16</strain>
    </source>
</reference>
<keyword evidence="4" id="KW-1185">Reference proteome</keyword>